<dbReference type="GO" id="GO:0005524">
    <property type="term" value="F:ATP binding"/>
    <property type="evidence" value="ECO:0007669"/>
    <property type="project" value="InterPro"/>
</dbReference>
<evidence type="ECO:0000313" key="5">
    <source>
        <dbReference type="EMBL" id="RDI40032.1"/>
    </source>
</evidence>
<comment type="caution">
    <text evidence="5">The sequence shown here is derived from an EMBL/GenBank/DDBJ whole genome shotgun (WGS) entry which is preliminary data.</text>
</comment>
<evidence type="ECO:0000259" key="4">
    <source>
        <dbReference type="PROSITE" id="PS51194"/>
    </source>
</evidence>
<dbReference type="Pfam" id="PF04851">
    <property type="entry name" value="ResIII"/>
    <property type="match status" value="1"/>
</dbReference>
<dbReference type="SUPFAM" id="SSF52540">
    <property type="entry name" value="P-loop containing nucleoside triphosphate hydrolases"/>
    <property type="match status" value="2"/>
</dbReference>
<dbReference type="GO" id="GO:0016787">
    <property type="term" value="F:hydrolase activity"/>
    <property type="evidence" value="ECO:0007669"/>
    <property type="project" value="InterPro"/>
</dbReference>
<sequence length="792" mass="91061">MSDIRLQLDLAYKEIAQLRAENQLLKRILEKHNISYHEELRPNKTPNNSQDSAQKKRLEKQKIINHRIRLYMSLFKGREDVYAERWESKKGTSGYSPACKNEWVPEICQKPNIKCSECLNKQYLPFTEKVVYKHLNGEKTIGIYPLIQGDQCNFLAVDFDKGTWKQDVEAFRKTCRSLKLPAYIEKSRSGNGAHVWIFFEESVRASLARKLGTFLLEKTSTSYFGLGIDSYDRLFPNQDKIPVGGVGNLIAMPLQGNSRKQGNSVFVDENFEPYPNQWTFLETIERMKVSRIIELIGDKAPTIQTVLPVSKNNKLPKKLTAYLYQGVHFKKNDLSPQIAQKLFEIGTFNNPQFFKAQSKRLSTHNIPRKINCIQESGDELILPRGCLDDVSKLFEELSIQFEIQEKRHAATSLELEFKGKLYPQQVDSIHALKEFPAGTLSATTGFGKTVIGAAMINERKENTLVIVHRNQLIQQWRERLASFLSIDNKEIGELGGGKNKLSGKIDIATIQSLSSKQENLELIRSYGHVIVDECHHISAFTFEKVMKEATAKYVLGLTATPTRKDGLHPIMTMQCGPIRYKVNPKKQAKIHSFSHVLVPRKTNFLTNNVEEKSIQAIFDELCIHEKRNDLIFNDVLHALEEGRNPIILTERQKHVEILEKMFKGFAKNIIVLIGGLSKKEERERLLKLKEVPLDEERIIIATGKYIGEGFDDPRLDTLFLTMPVSWSGTLQQYVGRLHRSYMNKETVEVYDYIDEKVPVLQRMYEKRKAGYKALGYKTQKEPQNQVEQMKLF</sequence>
<evidence type="ECO:0000256" key="1">
    <source>
        <dbReference type="SAM" id="Coils"/>
    </source>
</evidence>
<gene>
    <name evidence="5" type="ORF">DFR59_11356</name>
</gene>
<feature type="coiled-coil region" evidence="1">
    <location>
        <begin position="1"/>
        <end position="35"/>
    </location>
</feature>
<keyword evidence="1" id="KW-0175">Coiled coil</keyword>
<dbReference type="Gene3D" id="3.40.50.300">
    <property type="entry name" value="P-loop containing nucleotide triphosphate hydrolases"/>
    <property type="match status" value="2"/>
</dbReference>
<dbReference type="Proteomes" id="UP000255326">
    <property type="component" value="Unassembled WGS sequence"/>
</dbReference>
<dbReference type="CDD" id="cd17926">
    <property type="entry name" value="DEXHc_RE"/>
    <property type="match status" value="1"/>
</dbReference>
<dbReference type="CDD" id="cd18785">
    <property type="entry name" value="SF2_C"/>
    <property type="match status" value="1"/>
</dbReference>
<reference evidence="5 6" key="1">
    <citation type="submission" date="2018-07" db="EMBL/GenBank/DDBJ databases">
        <title>Genomic Encyclopedia of Type Strains, Phase IV (KMG-IV): sequencing the most valuable type-strain genomes for metagenomic binning, comparative biology and taxonomic classification.</title>
        <authorList>
            <person name="Goeker M."/>
        </authorList>
    </citation>
    <scope>NUCLEOTIDE SEQUENCE [LARGE SCALE GENOMIC DNA]</scope>
    <source>
        <strain evidence="5 6">DSM 25281</strain>
    </source>
</reference>
<evidence type="ECO:0000313" key="6">
    <source>
        <dbReference type="Proteomes" id="UP000255326"/>
    </source>
</evidence>
<keyword evidence="6" id="KW-1185">Reference proteome</keyword>
<dbReference type="PROSITE" id="PS51192">
    <property type="entry name" value="HELICASE_ATP_BIND_1"/>
    <property type="match status" value="1"/>
</dbReference>
<dbReference type="PANTHER" id="PTHR47396:SF1">
    <property type="entry name" value="ATP-DEPENDENT HELICASE IRC3-RELATED"/>
    <property type="match status" value="1"/>
</dbReference>
<dbReference type="GO" id="GO:0003677">
    <property type="term" value="F:DNA binding"/>
    <property type="evidence" value="ECO:0007669"/>
    <property type="project" value="InterPro"/>
</dbReference>
<feature type="domain" description="Helicase ATP-binding" evidence="3">
    <location>
        <begin position="429"/>
        <end position="565"/>
    </location>
</feature>
<dbReference type="InterPro" id="IPR001650">
    <property type="entry name" value="Helicase_C-like"/>
</dbReference>
<evidence type="ECO:0000256" key="2">
    <source>
        <dbReference type="SAM" id="MobiDB-lite"/>
    </source>
</evidence>
<feature type="region of interest" description="Disordered" evidence="2">
    <location>
        <begin position="37"/>
        <end position="58"/>
    </location>
</feature>
<dbReference type="InterPro" id="IPR027417">
    <property type="entry name" value="P-loop_NTPase"/>
</dbReference>
<organism evidence="5 6">
    <name type="scientific">Falsibacillus pallidus</name>
    <dbReference type="NCBI Taxonomy" id="493781"/>
    <lineage>
        <taxon>Bacteria</taxon>
        <taxon>Bacillati</taxon>
        <taxon>Bacillota</taxon>
        <taxon>Bacilli</taxon>
        <taxon>Bacillales</taxon>
        <taxon>Bacillaceae</taxon>
        <taxon>Falsibacillus</taxon>
    </lineage>
</organism>
<proteinExistence type="predicted"/>
<dbReference type="InterPro" id="IPR014001">
    <property type="entry name" value="Helicase_ATP-bd"/>
</dbReference>
<dbReference type="AlphaFoldDB" id="A0A370G8A4"/>
<dbReference type="PROSITE" id="PS51194">
    <property type="entry name" value="HELICASE_CTER"/>
    <property type="match status" value="1"/>
</dbReference>
<name>A0A370G8A4_9BACI</name>
<dbReference type="InterPro" id="IPR054347">
    <property type="entry name" value="TOTE_primase"/>
</dbReference>
<accession>A0A370G8A4</accession>
<dbReference type="GO" id="GO:0005829">
    <property type="term" value="C:cytosol"/>
    <property type="evidence" value="ECO:0007669"/>
    <property type="project" value="TreeGrafter"/>
</dbReference>
<evidence type="ECO:0000259" key="3">
    <source>
        <dbReference type="PROSITE" id="PS51192"/>
    </source>
</evidence>
<evidence type="ECO:0008006" key="7">
    <source>
        <dbReference type="Google" id="ProtNLM"/>
    </source>
</evidence>
<dbReference type="InterPro" id="IPR050742">
    <property type="entry name" value="Helicase_Restrict-Modif_Enz"/>
</dbReference>
<dbReference type="Pfam" id="PF22548">
    <property type="entry name" value="AEP-TOTE"/>
    <property type="match status" value="1"/>
</dbReference>
<dbReference type="EMBL" id="QQAY01000013">
    <property type="protein sequence ID" value="RDI40032.1"/>
    <property type="molecule type" value="Genomic_DNA"/>
</dbReference>
<protein>
    <recommendedName>
        <fullName evidence="7">Superfamily II DNA or RNA helicase</fullName>
    </recommendedName>
</protein>
<dbReference type="RefSeq" id="WP_114746602.1">
    <property type="nucleotide sequence ID" value="NZ_QQAY01000013.1"/>
</dbReference>
<dbReference type="SMART" id="SM00487">
    <property type="entry name" value="DEXDc"/>
    <property type="match status" value="1"/>
</dbReference>
<feature type="domain" description="Helicase C-terminal" evidence="4">
    <location>
        <begin position="631"/>
        <end position="782"/>
    </location>
</feature>
<dbReference type="OrthoDB" id="9802848at2"/>
<dbReference type="InterPro" id="IPR006935">
    <property type="entry name" value="Helicase/UvrB_N"/>
</dbReference>
<dbReference type="PANTHER" id="PTHR47396">
    <property type="entry name" value="TYPE I RESTRICTION ENZYME ECOKI R PROTEIN"/>
    <property type="match status" value="1"/>
</dbReference>
<dbReference type="Pfam" id="PF00271">
    <property type="entry name" value="Helicase_C"/>
    <property type="match status" value="1"/>
</dbReference>